<dbReference type="Gene3D" id="1.20.1720.10">
    <property type="entry name" value="Multidrug resistance protein D"/>
    <property type="match status" value="1"/>
</dbReference>
<gene>
    <name evidence="8" type="ORF">K7472_16310</name>
</gene>
<dbReference type="SUPFAM" id="SSF103473">
    <property type="entry name" value="MFS general substrate transporter"/>
    <property type="match status" value="2"/>
</dbReference>
<name>A0ABS7QT97_9ACTN</name>
<evidence type="ECO:0000313" key="9">
    <source>
        <dbReference type="Proteomes" id="UP001198565"/>
    </source>
</evidence>
<evidence type="ECO:0000256" key="2">
    <source>
        <dbReference type="ARBA" id="ARBA00022692"/>
    </source>
</evidence>
<accession>A0ABS7QT97</accession>
<feature type="transmembrane region" description="Helical" evidence="6">
    <location>
        <begin position="418"/>
        <end position="439"/>
    </location>
</feature>
<dbReference type="InterPro" id="IPR011701">
    <property type="entry name" value="MFS"/>
</dbReference>
<organism evidence="8 9">
    <name type="scientific">Streptantibioticus parmotrematis</name>
    <dbReference type="NCBI Taxonomy" id="2873249"/>
    <lineage>
        <taxon>Bacteria</taxon>
        <taxon>Bacillati</taxon>
        <taxon>Actinomycetota</taxon>
        <taxon>Actinomycetes</taxon>
        <taxon>Kitasatosporales</taxon>
        <taxon>Streptomycetaceae</taxon>
        <taxon>Streptantibioticus</taxon>
    </lineage>
</organism>
<keyword evidence="9" id="KW-1185">Reference proteome</keyword>
<dbReference type="EMBL" id="JAINVZ010000010">
    <property type="protein sequence ID" value="MBY8886419.1"/>
    <property type="molecule type" value="Genomic_DNA"/>
</dbReference>
<evidence type="ECO:0000256" key="1">
    <source>
        <dbReference type="ARBA" id="ARBA00004651"/>
    </source>
</evidence>
<comment type="subcellular location">
    <subcellularLocation>
        <location evidence="1">Cell membrane</location>
        <topology evidence="1">Multi-pass membrane protein</topology>
    </subcellularLocation>
</comment>
<feature type="transmembrane region" description="Helical" evidence="6">
    <location>
        <begin position="157"/>
        <end position="176"/>
    </location>
</feature>
<keyword evidence="2 6" id="KW-0812">Transmembrane</keyword>
<feature type="region of interest" description="Disordered" evidence="5">
    <location>
        <begin position="495"/>
        <end position="517"/>
    </location>
</feature>
<dbReference type="Pfam" id="PF07690">
    <property type="entry name" value="MFS_1"/>
    <property type="match status" value="1"/>
</dbReference>
<dbReference type="InterPro" id="IPR036259">
    <property type="entry name" value="MFS_trans_sf"/>
</dbReference>
<keyword evidence="4 6" id="KW-0472">Membrane</keyword>
<keyword evidence="3 6" id="KW-1133">Transmembrane helix</keyword>
<sequence length="517" mass="53742">MSDGSKQVAAADDAAPAHGMTESQIQIFSLGALAAMLLSLLDENIVSTAAWPIAKDLDPAHGLSRLPWLIAAYVLSATATQPLYGKLSDMFGPKKVYLFAITAFLGGSALCGFAQNMGELIAFRAVQGLGGGGLMSLTLIILATLMPPRERAGGSGMGGGVVALGIVVGPLLGGFLCQHLSWRWIFYVNLPLGILTIAITLATLHIPARRTEHRVDLLGAALVTAGATGLLLVARWGGTTYGWSSPQLIGYAAASVALLVVFGWWETRVAEPILPLSLFRQPVFRIGAPLQFIGGFAVLAVPVYVVTYLQITRGVTAEGAGVRLVPMAAGVIAVMFTSGKIITRLERFKPVLLVNSVVAVVALALFGTINAHTSTLEVSGLLVLLGFGLGGVVQVVLQTVQAAAEPERLGVTTSGTRFFMTLGSAFGTTVLGEILNHRLAHLLPGGMTGAPHAKVAPAYASATSLTFLVAAGLMVVALGLAFLIPDVRLDPIEEEEQAPQQSAAPLASTETEAIQAA</sequence>
<evidence type="ECO:0000256" key="5">
    <source>
        <dbReference type="SAM" id="MobiDB-lite"/>
    </source>
</evidence>
<evidence type="ECO:0000313" key="8">
    <source>
        <dbReference type="EMBL" id="MBY8886419.1"/>
    </source>
</evidence>
<evidence type="ECO:0000259" key="7">
    <source>
        <dbReference type="PROSITE" id="PS50850"/>
    </source>
</evidence>
<feature type="transmembrane region" description="Helical" evidence="6">
    <location>
        <begin position="217"/>
        <end position="236"/>
    </location>
</feature>
<comment type="caution">
    <text evidence="8">The sequence shown here is derived from an EMBL/GenBank/DDBJ whole genome shotgun (WGS) entry which is preliminary data.</text>
</comment>
<feature type="transmembrane region" description="Helical" evidence="6">
    <location>
        <begin position="351"/>
        <end position="372"/>
    </location>
</feature>
<dbReference type="PANTHER" id="PTHR23501:SF197">
    <property type="entry name" value="COMD"/>
    <property type="match status" value="1"/>
</dbReference>
<reference evidence="8 9" key="1">
    <citation type="submission" date="2021-08" db="EMBL/GenBank/DDBJ databases">
        <title>Streptomyces sp. PTM05 isolated from lichen.</title>
        <authorList>
            <person name="Somphong A."/>
            <person name="Phongsopitanun W."/>
            <person name="Tanasupawat S."/>
        </authorList>
    </citation>
    <scope>NUCLEOTIDE SEQUENCE [LARGE SCALE GENOMIC DNA]</scope>
    <source>
        <strain evidence="8 9">Ptm05</strain>
    </source>
</reference>
<evidence type="ECO:0000256" key="3">
    <source>
        <dbReference type="ARBA" id="ARBA00022989"/>
    </source>
</evidence>
<feature type="transmembrane region" description="Helical" evidence="6">
    <location>
        <begin position="96"/>
        <end position="115"/>
    </location>
</feature>
<feature type="transmembrane region" description="Helical" evidence="6">
    <location>
        <begin position="378"/>
        <end position="397"/>
    </location>
</feature>
<feature type="domain" description="Major facilitator superfamily (MFS) profile" evidence="7">
    <location>
        <begin position="28"/>
        <end position="489"/>
    </location>
</feature>
<dbReference type="PROSITE" id="PS50850">
    <property type="entry name" value="MFS"/>
    <property type="match status" value="1"/>
</dbReference>
<feature type="transmembrane region" description="Helical" evidence="6">
    <location>
        <begin position="121"/>
        <end position="145"/>
    </location>
</feature>
<evidence type="ECO:0000256" key="6">
    <source>
        <dbReference type="SAM" id="Phobius"/>
    </source>
</evidence>
<feature type="transmembrane region" description="Helical" evidence="6">
    <location>
        <begin position="286"/>
        <end position="309"/>
    </location>
</feature>
<feature type="transmembrane region" description="Helical" evidence="6">
    <location>
        <begin position="459"/>
        <end position="484"/>
    </location>
</feature>
<feature type="transmembrane region" description="Helical" evidence="6">
    <location>
        <begin position="321"/>
        <end position="339"/>
    </location>
</feature>
<dbReference type="RefSeq" id="WP_222978626.1">
    <property type="nucleotide sequence ID" value="NZ_JAINVZ010000010.1"/>
</dbReference>
<evidence type="ECO:0000256" key="4">
    <source>
        <dbReference type="ARBA" id="ARBA00023136"/>
    </source>
</evidence>
<dbReference type="Proteomes" id="UP001198565">
    <property type="component" value="Unassembled WGS sequence"/>
</dbReference>
<proteinExistence type="predicted"/>
<dbReference type="PRINTS" id="PR01036">
    <property type="entry name" value="TCRTETB"/>
</dbReference>
<protein>
    <submittedName>
        <fullName evidence="8">MFS transporter</fullName>
    </submittedName>
</protein>
<feature type="compositionally biased region" description="Low complexity" evidence="5">
    <location>
        <begin position="498"/>
        <end position="508"/>
    </location>
</feature>
<feature type="transmembrane region" description="Helical" evidence="6">
    <location>
        <begin position="248"/>
        <end position="265"/>
    </location>
</feature>
<feature type="transmembrane region" description="Helical" evidence="6">
    <location>
        <begin position="182"/>
        <end position="205"/>
    </location>
</feature>
<dbReference type="Gene3D" id="1.20.1250.20">
    <property type="entry name" value="MFS general substrate transporter like domains"/>
    <property type="match status" value="1"/>
</dbReference>
<dbReference type="PANTHER" id="PTHR23501">
    <property type="entry name" value="MAJOR FACILITATOR SUPERFAMILY"/>
    <property type="match status" value="1"/>
</dbReference>
<dbReference type="InterPro" id="IPR020846">
    <property type="entry name" value="MFS_dom"/>
</dbReference>